<dbReference type="STRING" id="1150864.MILUP08_40437"/>
<dbReference type="Proteomes" id="UP000003448">
    <property type="component" value="Unassembled WGS sequence"/>
</dbReference>
<dbReference type="AlphaFoldDB" id="I0KVD4"/>
<sequence length="119" mass="12472">MTFDAVALCRAEPDAAAMLGALLAAGSELKMDTIEAAGLVQLFDPGDGRLLLSVETACLVRVPGEAQRLLGLAPGDDVPEPVWWVESRAPGADPQAAEVARRFTAALVEITGGLTWESR</sequence>
<evidence type="ECO:0000313" key="2">
    <source>
        <dbReference type="Proteomes" id="UP000003448"/>
    </source>
</evidence>
<gene>
    <name evidence="1" type="ORF">MILUP08_40437</name>
</gene>
<dbReference type="RefSeq" id="WP_007454718.1">
    <property type="nucleotide sequence ID" value="NZ_HF570108.1"/>
</dbReference>
<evidence type="ECO:0000313" key="1">
    <source>
        <dbReference type="EMBL" id="CCH15531.1"/>
    </source>
</evidence>
<dbReference type="eggNOG" id="COG0550">
    <property type="taxonomic scope" value="Bacteria"/>
</dbReference>
<reference evidence="2" key="1">
    <citation type="journal article" date="2012" name="J. Bacteriol.">
        <title>Genome Sequence of Micromonospora lupini Lupac 08, Isolated from Root Nodules of Lupinus angustifolius.</title>
        <authorList>
            <person name="Alonso-Vega P."/>
            <person name="Normand P."/>
            <person name="Bacigalupe R."/>
            <person name="Pujic P."/>
            <person name="Lajus A."/>
            <person name="Vallenet D."/>
            <person name="Carro L."/>
            <person name="Coll P."/>
            <person name="Trujillo M.E."/>
        </authorList>
    </citation>
    <scope>NUCLEOTIDE SEQUENCE [LARGE SCALE GENOMIC DNA]</scope>
    <source>
        <strain evidence="2">Lupac 08</strain>
    </source>
</reference>
<proteinExistence type="predicted"/>
<accession>I0KVD4</accession>
<keyword evidence="2" id="KW-1185">Reference proteome</keyword>
<dbReference type="OrthoDB" id="3392321at2"/>
<comment type="caution">
    <text evidence="1">The sequence shown here is derived from an EMBL/GenBank/DDBJ whole genome shotgun (WGS) entry which is preliminary data.</text>
</comment>
<organism evidence="1 2">
    <name type="scientific">Micromonospora lupini str. Lupac 08</name>
    <dbReference type="NCBI Taxonomy" id="1150864"/>
    <lineage>
        <taxon>Bacteria</taxon>
        <taxon>Bacillati</taxon>
        <taxon>Actinomycetota</taxon>
        <taxon>Actinomycetes</taxon>
        <taxon>Micromonosporales</taxon>
        <taxon>Micromonosporaceae</taxon>
        <taxon>Micromonospora</taxon>
    </lineage>
</organism>
<dbReference type="EMBL" id="CAIE01000005">
    <property type="protein sequence ID" value="CCH15531.1"/>
    <property type="molecule type" value="Genomic_DNA"/>
</dbReference>
<protein>
    <submittedName>
        <fullName evidence="1">Uncharacterized protein</fullName>
    </submittedName>
</protein>
<name>I0KVD4_9ACTN</name>